<evidence type="ECO:0000313" key="6">
    <source>
        <dbReference type="EMBL" id="GAA2067623.1"/>
    </source>
</evidence>
<dbReference type="Pfam" id="PF00561">
    <property type="entry name" value="Abhydrolase_1"/>
    <property type="match status" value="1"/>
</dbReference>
<dbReference type="EMBL" id="BAAAPE010000002">
    <property type="protein sequence ID" value="GAA2067623.1"/>
    <property type="molecule type" value="Genomic_DNA"/>
</dbReference>
<evidence type="ECO:0000256" key="2">
    <source>
        <dbReference type="ARBA" id="ARBA00022729"/>
    </source>
</evidence>
<dbReference type="GO" id="GO:0016787">
    <property type="term" value="F:hydrolase activity"/>
    <property type="evidence" value="ECO:0007669"/>
    <property type="project" value="UniProtKB-KW"/>
</dbReference>
<evidence type="ECO:0000259" key="4">
    <source>
        <dbReference type="Pfam" id="PF00561"/>
    </source>
</evidence>
<proteinExistence type="inferred from homology"/>
<comment type="caution">
    <text evidence="6">The sequence shown here is derived from an EMBL/GenBank/DDBJ whole genome shotgun (WGS) entry which is preliminary data.</text>
</comment>
<comment type="similarity">
    <text evidence="1">Belongs to the peptidase S33 family.</text>
</comment>
<protein>
    <submittedName>
        <fullName evidence="6">Alpha/beta hydrolase</fullName>
    </submittedName>
</protein>
<dbReference type="InterPro" id="IPR000073">
    <property type="entry name" value="AB_hydrolase_1"/>
</dbReference>
<keyword evidence="2" id="KW-0732">Signal</keyword>
<feature type="domain" description="Peptidase S33 tripeptidyl aminopeptidase-like C-terminal" evidence="5">
    <location>
        <begin position="433"/>
        <end position="528"/>
    </location>
</feature>
<dbReference type="InterPro" id="IPR029058">
    <property type="entry name" value="AB_hydrolase_fold"/>
</dbReference>
<dbReference type="InterPro" id="IPR013595">
    <property type="entry name" value="Pept_S33_TAP-like_C"/>
</dbReference>
<dbReference type="Gene3D" id="3.40.50.1820">
    <property type="entry name" value="alpha/beta hydrolase"/>
    <property type="match status" value="1"/>
</dbReference>
<organism evidence="6 7">
    <name type="scientific">Streptomyces albiaxialis</name>
    <dbReference type="NCBI Taxonomy" id="329523"/>
    <lineage>
        <taxon>Bacteria</taxon>
        <taxon>Bacillati</taxon>
        <taxon>Actinomycetota</taxon>
        <taxon>Actinomycetes</taxon>
        <taxon>Kitasatosporales</taxon>
        <taxon>Streptomycetaceae</taxon>
        <taxon>Streptomyces</taxon>
    </lineage>
</organism>
<dbReference type="Proteomes" id="UP001500016">
    <property type="component" value="Unassembled WGS sequence"/>
</dbReference>
<keyword evidence="3 6" id="KW-0378">Hydrolase</keyword>
<feature type="domain" description="AB hydrolase-1" evidence="4">
    <location>
        <begin position="122"/>
        <end position="302"/>
    </location>
</feature>
<name>A0ABN2VP98_9ACTN</name>
<dbReference type="InterPro" id="IPR051601">
    <property type="entry name" value="Serine_prot/Carboxylest_S33"/>
</dbReference>
<dbReference type="SUPFAM" id="SSF53474">
    <property type="entry name" value="alpha/beta-Hydrolases"/>
    <property type="match status" value="1"/>
</dbReference>
<gene>
    <name evidence="6" type="ORF">GCM10009801_15150</name>
</gene>
<evidence type="ECO:0000256" key="1">
    <source>
        <dbReference type="ARBA" id="ARBA00010088"/>
    </source>
</evidence>
<keyword evidence="7" id="KW-1185">Reference proteome</keyword>
<dbReference type="Pfam" id="PF08386">
    <property type="entry name" value="Abhydrolase_4"/>
    <property type="match status" value="1"/>
</dbReference>
<evidence type="ECO:0000256" key="3">
    <source>
        <dbReference type="ARBA" id="ARBA00022801"/>
    </source>
</evidence>
<accession>A0ABN2VP98</accession>
<sequence>MWRPSRTGEAHPMTKIKRHAALCVASTTAAVFTGLTGLTPAPAAAQASARTPALASAWTAAQAPVAPRGTLRWTACEGEDVDPRQQCATVEVPRDHADPDGPTLSLAVSRIPSEKPSVRRGALLLIPGGPGEPGIDNPSGKGQKLPQKVRDAYDLIGLDPRGMGRSTPVDCGFERRDIAPSALRPWPGTDGSVTGNLAAARRMSDACARNGGPLLRHLTTANIARDLDRVRAALGEPRVSAWATSYGTYVGAVYAQLFPSRTDRVVLDSNDDPDPARVGRNWIAAHERGVEDAFPDFAEWASRPGNPDRLARTADEVRPLFLRLAARLDREPVPWPGADPAELNGNVLRHTLLTTLYEPDGYPALARLIRAAREGAPLPPAPWAPPEKALQNSVAVGTATLCNDVAWPRSADTYRKEVAASRAAFPLTAGMPRNAMPCAAWPYEPREAPVRVTGRGPSNILLIQNERDPASPLAGARRLRAALGDRARMVTVDATGHESYLANGNACGDRTVTRFLTTGKRPAGDVRCD</sequence>
<evidence type="ECO:0000259" key="5">
    <source>
        <dbReference type="Pfam" id="PF08386"/>
    </source>
</evidence>
<evidence type="ECO:0000313" key="7">
    <source>
        <dbReference type="Proteomes" id="UP001500016"/>
    </source>
</evidence>
<dbReference type="PANTHER" id="PTHR43248:SF29">
    <property type="entry name" value="TRIPEPTIDYL AMINOPEPTIDASE"/>
    <property type="match status" value="1"/>
</dbReference>
<reference evidence="6 7" key="1">
    <citation type="journal article" date="2019" name="Int. J. Syst. Evol. Microbiol.">
        <title>The Global Catalogue of Microorganisms (GCM) 10K type strain sequencing project: providing services to taxonomists for standard genome sequencing and annotation.</title>
        <authorList>
            <consortium name="The Broad Institute Genomics Platform"/>
            <consortium name="The Broad Institute Genome Sequencing Center for Infectious Disease"/>
            <person name="Wu L."/>
            <person name="Ma J."/>
        </authorList>
    </citation>
    <scope>NUCLEOTIDE SEQUENCE [LARGE SCALE GENOMIC DNA]</scope>
    <source>
        <strain evidence="6 7">JCM 15478</strain>
    </source>
</reference>
<dbReference type="PANTHER" id="PTHR43248">
    <property type="entry name" value="2-SUCCINYL-6-HYDROXY-2,4-CYCLOHEXADIENE-1-CARBOXYLATE SYNTHASE"/>
    <property type="match status" value="1"/>
</dbReference>